<dbReference type="SUPFAM" id="SSF54523">
    <property type="entry name" value="Pili subunits"/>
    <property type="match status" value="1"/>
</dbReference>
<evidence type="ECO:0000256" key="6">
    <source>
        <dbReference type="SAM" id="Phobius"/>
    </source>
</evidence>
<dbReference type="Proteomes" id="UP000779809">
    <property type="component" value="Unassembled WGS sequence"/>
</dbReference>
<evidence type="ECO:0000256" key="4">
    <source>
        <dbReference type="ARBA" id="ARBA00022989"/>
    </source>
</evidence>
<evidence type="ECO:0000313" key="7">
    <source>
        <dbReference type="EMBL" id="MBI2678731.1"/>
    </source>
</evidence>
<protein>
    <submittedName>
        <fullName evidence="7">Prepilin-type N-terminal cleavage/methylation domain-containing protein</fullName>
    </submittedName>
</protein>
<feature type="non-terminal residue" evidence="7">
    <location>
        <position position="49"/>
    </location>
</feature>
<feature type="transmembrane region" description="Helical" evidence="6">
    <location>
        <begin position="12"/>
        <end position="31"/>
    </location>
</feature>
<dbReference type="InterPro" id="IPR012902">
    <property type="entry name" value="N_methyl_site"/>
</dbReference>
<accession>A0A932A8M9</accession>
<dbReference type="GO" id="GO:0016020">
    <property type="term" value="C:membrane"/>
    <property type="evidence" value="ECO:0007669"/>
    <property type="project" value="UniProtKB-SubCell"/>
</dbReference>
<comment type="subcellular location">
    <subcellularLocation>
        <location evidence="1">Membrane</location>
        <topology evidence="1">Single-pass membrane protein</topology>
    </subcellularLocation>
</comment>
<name>A0A932A8M9_9BACT</name>
<evidence type="ECO:0000256" key="3">
    <source>
        <dbReference type="ARBA" id="ARBA00022692"/>
    </source>
</evidence>
<keyword evidence="2" id="KW-0488">Methylation</keyword>
<dbReference type="NCBIfam" id="TIGR02532">
    <property type="entry name" value="IV_pilin_GFxxxE"/>
    <property type="match status" value="1"/>
</dbReference>
<sequence>MTKQKGFSLIELLIVVAIILIIAAIAIPNLLSARKSANESSAVGSLRTL</sequence>
<comment type="caution">
    <text evidence="7">The sequence shown here is derived from an EMBL/GenBank/DDBJ whole genome shotgun (WGS) entry which is preliminary data.</text>
</comment>
<keyword evidence="4 6" id="KW-1133">Transmembrane helix</keyword>
<gene>
    <name evidence="7" type="ORF">HYX28_08105</name>
</gene>
<keyword evidence="3 6" id="KW-0812">Transmembrane</keyword>
<organism evidence="7 8">
    <name type="scientific">Candidatus Korobacter versatilis</name>
    <dbReference type="NCBI Taxonomy" id="658062"/>
    <lineage>
        <taxon>Bacteria</taxon>
        <taxon>Pseudomonadati</taxon>
        <taxon>Acidobacteriota</taxon>
        <taxon>Terriglobia</taxon>
        <taxon>Terriglobales</taxon>
        <taxon>Candidatus Korobacteraceae</taxon>
        <taxon>Candidatus Korobacter</taxon>
    </lineage>
</organism>
<dbReference type="AlphaFoldDB" id="A0A932A8M9"/>
<dbReference type="PROSITE" id="PS00409">
    <property type="entry name" value="PROKAR_NTER_METHYL"/>
    <property type="match status" value="1"/>
</dbReference>
<dbReference type="Gene3D" id="3.30.700.10">
    <property type="entry name" value="Glycoprotein, Type 4 Pilin"/>
    <property type="match status" value="1"/>
</dbReference>
<evidence type="ECO:0000256" key="5">
    <source>
        <dbReference type="ARBA" id="ARBA00023136"/>
    </source>
</evidence>
<dbReference type="InterPro" id="IPR045584">
    <property type="entry name" value="Pilin-like"/>
</dbReference>
<dbReference type="Pfam" id="PF07963">
    <property type="entry name" value="N_methyl"/>
    <property type="match status" value="1"/>
</dbReference>
<reference evidence="7" key="1">
    <citation type="submission" date="2020-07" db="EMBL/GenBank/DDBJ databases">
        <title>Huge and variable diversity of episymbiotic CPR bacteria and DPANN archaea in groundwater ecosystems.</title>
        <authorList>
            <person name="He C.Y."/>
            <person name="Keren R."/>
            <person name="Whittaker M."/>
            <person name="Farag I.F."/>
            <person name="Doudna J."/>
            <person name="Cate J.H.D."/>
            <person name="Banfield J.F."/>
        </authorList>
    </citation>
    <scope>NUCLEOTIDE SEQUENCE</scope>
    <source>
        <strain evidence="7">NC_groundwater_580_Pr5_B-0.1um_64_19</strain>
    </source>
</reference>
<keyword evidence="5 6" id="KW-0472">Membrane</keyword>
<proteinExistence type="predicted"/>
<dbReference type="PANTHER" id="PTHR30093">
    <property type="entry name" value="GENERAL SECRETION PATHWAY PROTEIN G"/>
    <property type="match status" value="1"/>
</dbReference>
<evidence type="ECO:0000256" key="1">
    <source>
        <dbReference type="ARBA" id="ARBA00004167"/>
    </source>
</evidence>
<dbReference type="PANTHER" id="PTHR30093:SF44">
    <property type="entry name" value="TYPE II SECRETION SYSTEM CORE PROTEIN G"/>
    <property type="match status" value="1"/>
</dbReference>
<evidence type="ECO:0000313" key="8">
    <source>
        <dbReference type="Proteomes" id="UP000779809"/>
    </source>
</evidence>
<evidence type="ECO:0000256" key="2">
    <source>
        <dbReference type="ARBA" id="ARBA00022481"/>
    </source>
</evidence>
<dbReference type="EMBL" id="JACPNR010000010">
    <property type="protein sequence ID" value="MBI2678731.1"/>
    <property type="molecule type" value="Genomic_DNA"/>
</dbReference>